<proteinExistence type="predicted"/>
<gene>
    <name evidence="12" type="ORF">ACFOJE_08460</name>
</gene>
<evidence type="ECO:0000256" key="2">
    <source>
        <dbReference type="ARBA" id="ARBA00022617"/>
    </source>
</evidence>
<organism evidence="12 13">
    <name type="scientific">Azotobacter bryophylli</name>
    <dbReference type="NCBI Taxonomy" id="1986537"/>
    <lineage>
        <taxon>Bacteria</taxon>
        <taxon>Pseudomonadati</taxon>
        <taxon>Pseudomonadota</taxon>
        <taxon>Gammaproteobacteria</taxon>
        <taxon>Pseudomonadales</taxon>
        <taxon>Pseudomonadaceae</taxon>
        <taxon>Azotobacter</taxon>
    </lineage>
</organism>
<keyword evidence="4 10" id="KW-0732">Signal</keyword>
<dbReference type="SUPFAM" id="SSF46626">
    <property type="entry name" value="Cytochrome c"/>
    <property type="match status" value="2"/>
</dbReference>
<evidence type="ECO:0000259" key="11">
    <source>
        <dbReference type="PROSITE" id="PS51007"/>
    </source>
</evidence>
<accession>A0ABV7ASE9</accession>
<evidence type="ECO:0000256" key="5">
    <source>
        <dbReference type="ARBA" id="ARBA00022764"/>
    </source>
</evidence>
<name>A0ABV7ASE9_9GAMM</name>
<evidence type="ECO:0000256" key="7">
    <source>
        <dbReference type="ARBA" id="ARBA00023004"/>
    </source>
</evidence>
<dbReference type="InterPro" id="IPR026259">
    <property type="entry name" value="MauG/Cytc_peroxidase"/>
</dbReference>
<dbReference type="InterPro" id="IPR036909">
    <property type="entry name" value="Cyt_c-like_dom_sf"/>
</dbReference>
<dbReference type="Gene3D" id="1.10.760.10">
    <property type="entry name" value="Cytochrome c-like domain"/>
    <property type="match status" value="2"/>
</dbReference>
<dbReference type="Proteomes" id="UP001595457">
    <property type="component" value="Unassembled WGS sequence"/>
</dbReference>
<dbReference type="RefSeq" id="WP_377813868.1">
    <property type="nucleotide sequence ID" value="NZ_JBHRSJ010000012.1"/>
</dbReference>
<keyword evidence="3 8" id="KW-0479">Metal-binding</keyword>
<evidence type="ECO:0000256" key="6">
    <source>
        <dbReference type="ARBA" id="ARBA00023002"/>
    </source>
</evidence>
<evidence type="ECO:0000256" key="8">
    <source>
        <dbReference type="PROSITE-ProRule" id="PRU00433"/>
    </source>
</evidence>
<feature type="signal peptide" evidence="10">
    <location>
        <begin position="1"/>
        <end position="19"/>
    </location>
</feature>
<feature type="region of interest" description="Disordered" evidence="9">
    <location>
        <begin position="310"/>
        <end position="330"/>
    </location>
</feature>
<feature type="domain" description="Cytochrome c" evidence="11">
    <location>
        <begin position="39"/>
        <end position="147"/>
    </location>
</feature>
<dbReference type="InterPro" id="IPR009056">
    <property type="entry name" value="Cyt_c-like_dom"/>
</dbReference>
<dbReference type="GO" id="GO:0004601">
    <property type="term" value="F:peroxidase activity"/>
    <property type="evidence" value="ECO:0007669"/>
    <property type="project" value="UniProtKB-KW"/>
</dbReference>
<keyword evidence="7 8" id="KW-0408">Iron</keyword>
<keyword evidence="2 8" id="KW-0349">Heme</keyword>
<evidence type="ECO:0000256" key="4">
    <source>
        <dbReference type="ARBA" id="ARBA00022729"/>
    </source>
</evidence>
<dbReference type="InterPro" id="IPR004852">
    <property type="entry name" value="Di-haem_cyt_c_peroxidsae"/>
</dbReference>
<dbReference type="Pfam" id="PF00034">
    <property type="entry name" value="Cytochrom_C"/>
    <property type="match status" value="1"/>
</dbReference>
<evidence type="ECO:0000313" key="12">
    <source>
        <dbReference type="EMBL" id="MFC2972242.1"/>
    </source>
</evidence>
<keyword evidence="6" id="KW-0560">Oxidoreductase</keyword>
<evidence type="ECO:0000256" key="9">
    <source>
        <dbReference type="SAM" id="MobiDB-lite"/>
    </source>
</evidence>
<evidence type="ECO:0000256" key="1">
    <source>
        <dbReference type="ARBA" id="ARBA00004418"/>
    </source>
</evidence>
<sequence length="330" mass="35709">MHKPSLIAAGVLLSANAWAAAPANEPIQPIQPAKIENPAKVELGKQLFFDPRLSKSGSISCNSCHNLSMGGSDNLPTSIGHNWQKGPINSPTVLNAGYNVKQFWDGRAADLKAQAGGPIANPVEMASSHQLAVDVLSSIPQYRESFKQIYKTDQITIDAVTDAIAEFEKTLVTPNSRFDRWLQGDEQALTQTEQAGYQLFKSAGCVACHNGPAVGGGMFMKMGLVQPYQTSNPAKGVAGVTGKDSDLNVFKVPTLRNVELTYPYFHDGAYWKLEEAVDVMARVQLGRQLQEQEIGQIAAFLRTLTGEQPSFKLPTLPPSSAQTAKPQPFN</sequence>
<evidence type="ECO:0000256" key="10">
    <source>
        <dbReference type="SAM" id="SignalP"/>
    </source>
</evidence>
<dbReference type="InterPro" id="IPR051395">
    <property type="entry name" value="Cytochrome_c_Peroxidase/MauG"/>
</dbReference>
<comment type="caution">
    <text evidence="12">The sequence shown here is derived from an EMBL/GenBank/DDBJ whole genome shotgun (WGS) entry which is preliminary data.</text>
</comment>
<feature type="domain" description="Cytochrome c" evidence="11">
    <location>
        <begin position="191"/>
        <end position="305"/>
    </location>
</feature>
<keyword evidence="12" id="KW-0575">Peroxidase</keyword>
<comment type="subcellular location">
    <subcellularLocation>
        <location evidence="1">Periplasm</location>
    </subcellularLocation>
</comment>
<dbReference type="PANTHER" id="PTHR30600">
    <property type="entry name" value="CYTOCHROME C PEROXIDASE-RELATED"/>
    <property type="match status" value="1"/>
</dbReference>
<keyword evidence="5" id="KW-0574">Periplasm</keyword>
<keyword evidence="13" id="KW-1185">Reference proteome</keyword>
<dbReference type="PIRSF" id="PIRSF000294">
    <property type="entry name" value="Cytochrome-c_peroxidase"/>
    <property type="match status" value="1"/>
</dbReference>
<reference evidence="13" key="1">
    <citation type="journal article" date="2019" name="Int. J. Syst. Evol. Microbiol.">
        <title>The Global Catalogue of Microorganisms (GCM) 10K type strain sequencing project: providing services to taxonomists for standard genome sequencing and annotation.</title>
        <authorList>
            <consortium name="The Broad Institute Genomics Platform"/>
            <consortium name="The Broad Institute Genome Sequencing Center for Infectious Disease"/>
            <person name="Wu L."/>
            <person name="Ma J."/>
        </authorList>
    </citation>
    <scope>NUCLEOTIDE SEQUENCE [LARGE SCALE GENOMIC DNA]</scope>
    <source>
        <strain evidence="13">KCTC 62195</strain>
    </source>
</reference>
<dbReference type="PANTHER" id="PTHR30600:SF7">
    <property type="entry name" value="CYTOCHROME C PEROXIDASE-RELATED"/>
    <property type="match status" value="1"/>
</dbReference>
<feature type="compositionally biased region" description="Polar residues" evidence="9">
    <location>
        <begin position="318"/>
        <end position="330"/>
    </location>
</feature>
<dbReference type="EMBL" id="JBHRSJ010000012">
    <property type="protein sequence ID" value="MFC2972242.1"/>
    <property type="molecule type" value="Genomic_DNA"/>
</dbReference>
<dbReference type="PROSITE" id="PS51007">
    <property type="entry name" value="CYTC"/>
    <property type="match status" value="2"/>
</dbReference>
<evidence type="ECO:0000313" key="13">
    <source>
        <dbReference type="Proteomes" id="UP001595457"/>
    </source>
</evidence>
<evidence type="ECO:0000256" key="3">
    <source>
        <dbReference type="ARBA" id="ARBA00022723"/>
    </source>
</evidence>
<feature type="chain" id="PRO_5045416128" evidence="10">
    <location>
        <begin position="20"/>
        <end position="330"/>
    </location>
</feature>
<dbReference type="Pfam" id="PF03150">
    <property type="entry name" value="CCP_MauG"/>
    <property type="match status" value="1"/>
</dbReference>
<protein>
    <submittedName>
        <fullName evidence="12">Cytochrome-c peroxidase</fullName>
    </submittedName>
</protein>